<dbReference type="InterPro" id="IPR051310">
    <property type="entry name" value="MCP_chemotaxis"/>
</dbReference>
<comment type="caution">
    <text evidence="6">The sequence shown here is derived from an EMBL/GenBank/DDBJ whole genome shotgun (WGS) entry which is preliminary data.</text>
</comment>
<feature type="domain" description="Methyl-accepting transducer" evidence="4">
    <location>
        <begin position="324"/>
        <end position="546"/>
    </location>
</feature>
<dbReference type="PROSITE" id="PS50885">
    <property type="entry name" value="HAMP"/>
    <property type="match status" value="1"/>
</dbReference>
<dbReference type="InterPro" id="IPR003660">
    <property type="entry name" value="HAMP_dom"/>
</dbReference>
<dbReference type="CDD" id="cd06225">
    <property type="entry name" value="HAMP"/>
    <property type="match status" value="1"/>
</dbReference>
<keyword evidence="3" id="KW-0807">Transducer</keyword>
<dbReference type="SUPFAM" id="SSF58104">
    <property type="entry name" value="Methyl-accepting chemotaxis protein (MCP) signaling domain"/>
    <property type="match status" value="1"/>
</dbReference>
<evidence type="ECO:0000256" key="3">
    <source>
        <dbReference type="PROSITE-ProRule" id="PRU00284"/>
    </source>
</evidence>
<dbReference type="InterPro" id="IPR004089">
    <property type="entry name" value="MCPsignal_dom"/>
</dbReference>
<evidence type="ECO:0000256" key="1">
    <source>
        <dbReference type="ARBA" id="ARBA00022500"/>
    </source>
</evidence>
<evidence type="ECO:0000313" key="7">
    <source>
        <dbReference type="Proteomes" id="UP000562395"/>
    </source>
</evidence>
<name>A0A7W5ZUF5_9SPHN</name>
<protein>
    <submittedName>
        <fullName evidence="6">Methyl-accepting chemotaxis protein</fullName>
    </submittedName>
</protein>
<evidence type="ECO:0000313" key="6">
    <source>
        <dbReference type="EMBL" id="MBB3859647.1"/>
    </source>
</evidence>
<accession>A0A7W5ZUF5</accession>
<dbReference type="Gene3D" id="1.10.287.950">
    <property type="entry name" value="Methyl-accepting chemotaxis protein"/>
    <property type="match status" value="1"/>
</dbReference>
<dbReference type="AlphaFoldDB" id="A0A7W5ZUF5"/>
<dbReference type="SMART" id="SM00304">
    <property type="entry name" value="HAMP"/>
    <property type="match status" value="2"/>
</dbReference>
<dbReference type="PROSITE" id="PS50111">
    <property type="entry name" value="CHEMOTAXIS_TRANSDUC_2"/>
    <property type="match status" value="1"/>
</dbReference>
<comment type="similarity">
    <text evidence="2">Belongs to the methyl-accepting chemotaxis (MCP) protein family.</text>
</comment>
<feature type="domain" description="HAMP" evidence="5">
    <location>
        <begin position="210"/>
        <end position="263"/>
    </location>
</feature>
<dbReference type="RefSeq" id="WP_183611856.1">
    <property type="nucleotide sequence ID" value="NZ_JACICY010000001.1"/>
</dbReference>
<dbReference type="PANTHER" id="PTHR43531:SF11">
    <property type="entry name" value="METHYL-ACCEPTING CHEMOTAXIS PROTEIN 3"/>
    <property type="match status" value="1"/>
</dbReference>
<dbReference type="GO" id="GO:0004888">
    <property type="term" value="F:transmembrane signaling receptor activity"/>
    <property type="evidence" value="ECO:0007669"/>
    <property type="project" value="InterPro"/>
</dbReference>
<dbReference type="GO" id="GO:0005886">
    <property type="term" value="C:plasma membrane"/>
    <property type="evidence" value="ECO:0007669"/>
    <property type="project" value="TreeGrafter"/>
</dbReference>
<sequence>MLKKQTIIRKVWIGCAVLAAAATVSTTLSAIGMARQESAMNRITAATALLRQHMEADMGHDAIRGEVVSIVASRQTSAIDAQATARELDDRLAEFQANMAPTAKVDDAPEVLAARTKAEKAFRAYVGIATTIAQQARAGVIPDDTQLRLFQKLFLQLETEMGQISDALQAHAGKTSQEAQAIAMEARYLAFASLLLTLLALATIARYGRKDLVKPIVDLASAVRGMADGNLEIAIEGGARHDELGDLVRSLDVLRGNLAQARAETASQAHSIVSSIGSGLSELAAGNLAYTIDQPLAGPFEKLRTDFNAALHALGNTLSNVQGSTERLHAVALEIGNAAGDLSNRNASQAASLEETTAAITNLALRVAGSTQAVSTARHAVDSVGQVITRGGDVIQDAEAAMDRIEVASQEIGQIVSVIDAIAFQTNLLALNAGVEAARAGEQGRGFAVVASEVRALALRSADAAHEIKDLIVNSSREVGEGVRLVRDAGSTLREITEQMNEINAMMEVVQAGASEQDLALRSIDQTSKQIEQITQSNSAVAEQVDNASRASVGSIGEVVQQLGRFVLPAATGAVRKRALRAAA</sequence>
<dbReference type="Proteomes" id="UP000562395">
    <property type="component" value="Unassembled WGS sequence"/>
</dbReference>
<dbReference type="PANTHER" id="PTHR43531">
    <property type="entry name" value="PROTEIN ICFG"/>
    <property type="match status" value="1"/>
</dbReference>
<evidence type="ECO:0000259" key="4">
    <source>
        <dbReference type="PROSITE" id="PS50111"/>
    </source>
</evidence>
<dbReference type="EMBL" id="JACICY010000001">
    <property type="protein sequence ID" value="MBB3859647.1"/>
    <property type="molecule type" value="Genomic_DNA"/>
</dbReference>
<keyword evidence="1" id="KW-0145">Chemotaxis</keyword>
<dbReference type="GO" id="GO:0007165">
    <property type="term" value="P:signal transduction"/>
    <property type="evidence" value="ECO:0007669"/>
    <property type="project" value="UniProtKB-KW"/>
</dbReference>
<keyword evidence="7" id="KW-1185">Reference proteome</keyword>
<evidence type="ECO:0000259" key="5">
    <source>
        <dbReference type="PROSITE" id="PS50885"/>
    </source>
</evidence>
<organism evidence="6 7">
    <name type="scientific">Novosphingobium hassiacum</name>
    <dbReference type="NCBI Taxonomy" id="173676"/>
    <lineage>
        <taxon>Bacteria</taxon>
        <taxon>Pseudomonadati</taxon>
        <taxon>Pseudomonadota</taxon>
        <taxon>Alphaproteobacteria</taxon>
        <taxon>Sphingomonadales</taxon>
        <taxon>Sphingomonadaceae</taxon>
        <taxon>Novosphingobium</taxon>
    </lineage>
</organism>
<dbReference type="Pfam" id="PF00672">
    <property type="entry name" value="HAMP"/>
    <property type="match status" value="1"/>
</dbReference>
<dbReference type="InterPro" id="IPR004090">
    <property type="entry name" value="Chemotax_Me-accpt_rcpt"/>
</dbReference>
<dbReference type="PRINTS" id="PR00260">
    <property type="entry name" value="CHEMTRNSDUCR"/>
</dbReference>
<proteinExistence type="inferred from homology"/>
<reference evidence="6 7" key="1">
    <citation type="submission" date="2020-08" db="EMBL/GenBank/DDBJ databases">
        <title>Genomic Encyclopedia of Type Strains, Phase IV (KMG-IV): sequencing the most valuable type-strain genomes for metagenomic binning, comparative biology and taxonomic classification.</title>
        <authorList>
            <person name="Goeker M."/>
        </authorList>
    </citation>
    <scope>NUCLEOTIDE SEQUENCE [LARGE SCALE GENOMIC DNA]</scope>
    <source>
        <strain evidence="6 7">DSM 14552</strain>
    </source>
</reference>
<evidence type="ECO:0000256" key="2">
    <source>
        <dbReference type="ARBA" id="ARBA00029447"/>
    </source>
</evidence>
<dbReference type="Pfam" id="PF00015">
    <property type="entry name" value="MCPsignal"/>
    <property type="match status" value="1"/>
</dbReference>
<gene>
    <name evidence="6" type="ORF">GGQ88_000887</name>
</gene>
<dbReference type="Gene3D" id="6.10.340.10">
    <property type="match status" value="1"/>
</dbReference>
<dbReference type="GO" id="GO:0006935">
    <property type="term" value="P:chemotaxis"/>
    <property type="evidence" value="ECO:0007669"/>
    <property type="project" value="UniProtKB-KW"/>
</dbReference>
<dbReference type="SMART" id="SM00283">
    <property type="entry name" value="MA"/>
    <property type="match status" value="1"/>
</dbReference>